<organism evidence="2 3">
    <name type="scientific">Leifsonia tongyongensis</name>
    <dbReference type="NCBI Taxonomy" id="1268043"/>
    <lineage>
        <taxon>Bacteria</taxon>
        <taxon>Bacillati</taxon>
        <taxon>Actinomycetota</taxon>
        <taxon>Actinomycetes</taxon>
        <taxon>Micrococcales</taxon>
        <taxon>Microbacteriaceae</taxon>
        <taxon>Leifsonia</taxon>
    </lineage>
</organism>
<accession>A0A6L9XVK6</accession>
<comment type="caution">
    <text evidence="2">The sequence shown here is derived from an EMBL/GenBank/DDBJ whole genome shotgun (WGS) entry which is preliminary data.</text>
</comment>
<sequence>MKAARAWVLSAAAILVVAGATGVGAAVVGRAPDDSSIAQKTCFSAASFERSFPVRFSDIVVVDGSRTIEAWDAVQGWESHATIAQQIALSHDVSAFADLRSAVLARGTRVVAALMGELYGPKKAYVLCMVAVVDHKVTRGPLIEYTTPQ</sequence>
<feature type="signal peptide" evidence="1">
    <location>
        <begin position="1"/>
        <end position="25"/>
    </location>
</feature>
<keyword evidence="1" id="KW-0732">Signal</keyword>
<gene>
    <name evidence="2" type="ORF">G3T36_06155</name>
</gene>
<dbReference type="Proteomes" id="UP000474967">
    <property type="component" value="Unassembled WGS sequence"/>
</dbReference>
<proteinExistence type="predicted"/>
<dbReference type="EMBL" id="JAAGWY010000001">
    <property type="protein sequence ID" value="NEN05449.1"/>
    <property type="molecule type" value="Genomic_DNA"/>
</dbReference>
<evidence type="ECO:0000313" key="3">
    <source>
        <dbReference type="Proteomes" id="UP000474967"/>
    </source>
</evidence>
<keyword evidence="3" id="KW-1185">Reference proteome</keyword>
<evidence type="ECO:0000313" key="2">
    <source>
        <dbReference type="EMBL" id="NEN05449.1"/>
    </source>
</evidence>
<dbReference type="RefSeq" id="WP_163288662.1">
    <property type="nucleotide sequence ID" value="NZ_JAAGWY010000001.1"/>
</dbReference>
<reference evidence="2 3" key="1">
    <citation type="journal article" date="2014" name="J. Microbiol.">
        <title>Diaminobutyricibacter tongyongensis gen. nov., sp. nov. and Homoserinibacter gongjuensis gen. nov., sp. nov. belong to the family Microbacteriaceae.</title>
        <authorList>
            <person name="Kim S.J."/>
            <person name="Ahn J.H."/>
            <person name="Weon H.Y."/>
            <person name="Hamada M."/>
            <person name="Suzuki K."/>
            <person name="Kwon S.W."/>
        </authorList>
    </citation>
    <scope>NUCLEOTIDE SEQUENCE [LARGE SCALE GENOMIC DNA]</scope>
    <source>
        <strain evidence="2 3">NBRC 108724</strain>
    </source>
</reference>
<protein>
    <submittedName>
        <fullName evidence="2">Uncharacterized protein</fullName>
    </submittedName>
</protein>
<name>A0A6L9XVK6_9MICO</name>
<feature type="chain" id="PRO_5026925581" evidence="1">
    <location>
        <begin position="26"/>
        <end position="149"/>
    </location>
</feature>
<evidence type="ECO:0000256" key="1">
    <source>
        <dbReference type="SAM" id="SignalP"/>
    </source>
</evidence>
<dbReference type="AlphaFoldDB" id="A0A6L9XVK6"/>